<keyword evidence="5" id="KW-0255">Endonuclease</keyword>
<dbReference type="RefSeq" id="WP_172109859.1">
    <property type="nucleotide sequence ID" value="NZ_JABFDN010000002.1"/>
</dbReference>
<comment type="similarity">
    <text evidence="1">Belongs to the type-I restriction system S methylase family.</text>
</comment>
<dbReference type="Proteomes" id="UP000886476">
    <property type="component" value="Unassembled WGS sequence"/>
</dbReference>
<dbReference type="SUPFAM" id="SSF116734">
    <property type="entry name" value="DNA methylase specificity domain"/>
    <property type="match status" value="2"/>
</dbReference>
<dbReference type="Gene3D" id="3.90.220.20">
    <property type="entry name" value="DNA methylase specificity domains"/>
    <property type="match status" value="2"/>
</dbReference>
<keyword evidence="5" id="KW-0540">Nuclease</keyword>
<dbReference type="CDD" id="cd16961">
    <property type="entry name" value="RMtype1_S_TRD-CR_like"/>
    <property type="match status" value="1"/>
</dbReference>
<accession>A0ABX2CBU4</accession>
<evidence type="ECO:0000256" key="1">
    <source>
        <dbReference type="ARBA" id="ARBA00010923"/>
    </source>
</evidence>
<dbReference type="EMBL" id="JABFDN010000002">
    <property type="protein sequence ID" value="NPU64734.1"/>
    <property type="molecule type" value="Genomic_DNA"/>
</dbReference>
<gene>
    <name evidence="5" type="ORF">HL667_07000</name>
</gene>
<dbReference type="Pfam" id="PF01420">
    <property type="entry name" value="Methylase_S"/>
    <property type="match status" value="1"/>
</dbReference>
<organism evidence="5 6">
    <name type="scientific">Bradyrhizobium aeschynomenes</name>
    <dbReference type="NCBI Taxonomy" id="2734909"/>
    <lineage>
        <taxon>Bacteria</taxon>
        <taxon>Pseudomonadati</taxon>
        <taxon>Pseudomonadota</taxon>
        <taxon>Alphaproteobacteria</taxon>
        <taxon>Hyphomicrobiales</taxon>
        <taxon>Nitrobacteraceae</taxon>
        <taxon>Bradyrhizobium</taxon>
    </lineage>
</organism>
<protein>
    <submittedName>
        <fullName evidence="5">Restriction endonuclease subunit S</fullName>
    </submittedName>
</protein>
<dbReference type="InterPro" id="IPR000055">
    <property type="entry name" value="Restrct_endonuc_typeI_TRD"/>
</dbReference>
<keyword evidence="2" id="KW-0680">Restriction system</keyword>
<keyword evidence="6" id="KW-1185">Reference proteome</keyword>
<dbReference type="PANTHER" id="PTHR30408:SF12">
    <property type="entry name" value="TYPE I RESTRICTION ENZYME MJAVIII SPECIFICITY SUBUNIT"/>
    <property type="match status" value="1"/>
</dbReference>
<sequence>MLERPFSRTGWTRVRFDQIATQINDRVDNPAEAGVERYVGLEHLDSDSLRIRRWGEPTDVESTKLRFQEGDIIFGKRRVYQRKVAVADFEGICSAHAMVLRAKPGVVWPEFLPFFMQSDLFMERALSISVGSLSPTINWKALAAEEFLLPPIQEQARLANVLKGVEATSEALRIVVNTARVLRQSTIDHFANLRNGRGVQLGSVCEMQNGRPFPGDEYQKIGPRLLRPGNLGPDGYLQWQAAATVRLPERYETEAPAFVVDAGDIVINLTAQSLEEGFMGRVCLAREGDRSLLNQRIGRFQSFASDFLPEFVYRILQSSRFQNHAIRMCEGSKIKHLFWDHLAPFSLPRFEIPEQRAVVSTIRIIDAQLEAVQARLSSAVLDRSRIFDQSYFEALN</sequence>
<keyword evidence="5" id="KW-0378">Hydrolase</keyword>
<keyword evidence="3" id="KW-0238">DNA-binding</keyword>
<proteinExistence type="inferred from homology"/>
<evidence type="ECO:0000313" key="5">
    <source>
        <dbReference type="EMBL" id="NPU64734.1"/>
    </source>
</evidence>
<reference evidence="5" key="1">
    <citation type="submission" date="2020-05" db="EMBL/GenBank/DDBJ databases">
        <title>Nod-independent and nitrogen-fixing Bradyrhizobium aeschynomene sp. nov. isolated from nodules of Aeschynomene indica.</title>
        <authorList>
            <person name="Zhang Z."/>
        </authorList>
    </citation>
    <scope>NUCLEOTIDE SEQUENCE</scope>
    <source>
        <strain evidence="5">83012</strain>
    </source>
</reference>
<evidence type="ECO:0000259" key="4">
    <source>
        <dbReference type="Pfam" id="PF01420"/>
    </source>
</evidence>
<feature type="domain" description="Type I restriction modification DNA specificity" evidence="4">
    <location>
        <begin position="63"/>
        <end position="169"/>
    </location>
</feature>
<dbReference type="InterPro" id="IPR044946">
    <property type="entry name" value="Restrct_endonuc_typeI_TRD_sf"/>
</dbReference>
<dbReference type="GO" id="GO:0004519">
    <property type="term" value="F:endonuclease activity"/>
    <property type="evidence" value="ECO:0007669"/>
    <property type="project" value="UniProtKB-KW"/>
</dbReference>
<evidence type="ECO:0000256" key="2">
    <source>
        <dbReference type="ARBA" id="ARBA00022747"/>
    </source>
</evidence>
<dbReference type="PANTHER" id="PTHR30408">
    <property type="entry name" value="TYPE-1 RESTRICTION ENZYME ECOKI SPECIFICITY PROTEIN"/>
    <property type="match status" value="1"/>
</dbReference>
<comment type="caution">
    <text evidence="5">The sequence shown here is derived from an EMBL/GenBank/DDBJ whole genome shotgun (WGS) entry which is preliminary data.</text>
</comment>
<evidence type="ECO:0000313" key="6">
    <source>
        <dbReference type="Proteomes" id="UP000886476"/>
    </source>
</evidence>
<dbReference type="InterPro" id="IPR052021">
    <property type="entry name" value="Type-I_RS_S_subunit"/>
</dbReference>
<evidence type="ECO:0000256" key="3">
    <source>
        <dbReference type="ARBA" id="ARBA00023125"/>
    </source>
</evidence>
<name>A0ABX2CBU4_9BRAD</name>